<evidence type="ECO:0000256" key="3">
    <source>
        <dbReference type="ARBA" id="ARBA00022679"/>
    </source>
</evidence>
<dbReference type="SMART" id="SM01207">
    <property type="entry name" value="G3P_acyltransf"/>
    <property type="match status" value="1"/>
</dbReference>
<dbReference type="EMBL" id="CACRSY010000014">
    <property type="protein sequence ID" value="VYT15509.1"/>
    <property type="molecule type" value="Genomic_DNA"/>
</dbReference>
<evidence type="ECO:0000256" key="10">
    <source>
        <dbReference type="SAM" id="Phobius"/>
    </source>
</evidence>
<protein>
    <submittedName>
        <fullName evidence="11">Glycerol-3-phosphate acyltransferase</fullName>
        <ecNumber evidence="11">2.3.1.-</ecNumber>
    </submittedName>
</protein>
<feature type="transmembrane region" description="Helical" evidence="10">
    <location>
        <begin position="152"/>
        <end position="183"/>
    </location>
</feature>
<keyword evidence="11" id="KW-0012">Acyltransferase</keyword>
<reference evidence="11" key="1">
    <citation type="submission" date="2019-11" db="EMBL/GenBank/DDBJ databases">
        <authorList>
            <person name="Feng L."/>
        </authorList>
    </citation>
    <scope>NUCLEOTIDE SEQUENCE</scope>
    <source>
        <strain evidence="11">BhanseniiLFYP23</strain>
    </source>
</reference>
<evidence type="ECO:0000256" key="1">
    <source>
        <dbReference type="ARBA" id="ARBA00022475"/>
    </source>
</evidence>
<keyword evidence="4 10" id="KW-0812">Transmembrane</keyword>
<dbReference type="GO" id="GO:0005886">
    <property type="term" value="C:plasma membrane"/>
    <property type="evidence" value="ECO:0007669"/>
    <property type="project" value="InterPro"/>
</dbReference>
<keyword evidence="9" id="KW-1208">Phospholipid metabolism</keyword>
<dbReference type="GO" id="GO:0043772">
    <property type="term" value="F:acyl-phosphate glycerol-3-phosphate acyltransferase activity"/>
    <property type="evidence" value="ECO:0007669"/>
    <property type="project" value="InterPro"/>
</dbReference>
<evidence type="ECO:0000256" key="5">
    <source>
        <dbReference type="ARBA" id="ARBA00022989"/>
    </source>
</evidence>
<keyword evidence="3 11" id="KW-0808">Transferase</keyword>
<evidence type="ECO:0000256" key="6">
    <source>
        <dbReference type="ARBA" id="ARBA00023098"/>
    </source>
</evidence>
<dbReference type="GO" id="GO:0008654">
    <property type="term" value="P:phospholipid biosynthetic process"/>
    <property type="evidence" value="ECO:0007669"/>
    <property type="project" value="UniProtKB-KW"/>
</dbReference>
<dbReference type="RefSeq" id="WP_003019531.1">
    <property type="nucleotide sequence ID" value="NZ_CACRSY010000014.1"/>
</dbReference>
<keyword evidence="7 10" id="KW-0472">Membrane</keyword>
<evidence type="ECO:0000256" key="8">
    <source>
        <dbReference type="ARBA" id="ARBA00023209"/>
    </source>
</evidence>
<keyword evidence="2" id="KW-0444">Lipid biosynthesis</keyword>
<evidence type="ECO:0000256" key="4">
    <source>
        <dbReference type="ARBA" id="ARBA00022692"/>
    </source>
</evidence>
<keyword evidence="5 10" id="KW-1133">Transmembrane helix</keyword>
<feature type="transmembrane region" description="Helical" evidence="10">
    <location>
        <begin position="113"/>
        <end position="137"/>
    </location>
</feature>
<proteinExistence type="predicted"/>
<dbReference type="PANTHER" id="PTHR30309">
    <property type="entry name" value="INNER MEMBRANE PROTEIN YGIH"/>
    <property type="match status" value="1"/>
</dbReference>
<evidence type="ECO:0000256" key="2">
    <source>
        <dbReference type="ARBA" id="ARBA00022516"/>
    </source>
</evidence>
<keyword evidence="6" id="KW-0443">Lipid metabolism</keyword>
<feature type="transmembrane region" description="Helical" evidence="10">
    <location>
        <begin position="6"/>
        <end position="24"/>
    </location>
</feature>
<name>A0A6N2UDD8_BLAHA</name>
<evidence type="ECO:0000256" key="9">
    <source>
        <dbReference type="ARBA" id="ARBA00023264"/>
    </source>
</evidence>
<accession>A0A6N2UDD8</accession>
<feature type="transmembrane region" description="Helical" evidence="10">
    <location>
        <begin position="45"/>
        <end position="62"/>
    </location>
</feature>
<organism evidence="11">
    <name type="scientific">Blautia hansenii</name>
    <name type="common">Ruminococcus hansenii</name>
    <dbReference type="NCBI Taxonomy" id="1322"/>
    <lineage>
        <taxon>Bacteria</taxon>
        <taxon>Bacillati</taxon>
        <taxon>Bacillota</taxon>
        <taxon>Clostridia</taxon>
        <taxon>Lachnospirales</taxon>
        <taxon>Lachnospiraceae</taxon>
        <taxon>Blautia</taxon>
    </lineage>
</organism>
<gene>
    <name evidence="11" type="primary">plsY_1</name>
    <name evidence="11" type="ORF">BHLFYP23_00370</name>
</gene>
<evidence type="ECO:0000313" key="11">
    <source>
        <dbReference type="EMBL" id="VYT15509.1"/>
    </source>
</evidence>
<feature type="transmembrane region" description="Helical" evidence="10">
    <location>
        <begin position="82"/>
        <end position="101"/>
    </location>
</feature>
<dbReference type="PANTHER" id="PTHR30309:SF0">
    <property type="entry name" value="GLYCEROL-3-PHOSPHATE ACYLTRANSFERASE-RELATED"/>
    <property type="match status" value="1"/>
</dbReference>
<sequence length="207" mass="22612">MLIEYIFYIALGYLSGSLMFGYAVPKLIKGIDVRKESSDGNPGTANAFLCGGALCGILVLLGDILKGLLPVYMAGKHLGTEFMGFALIMAAPVFGHAFPLAGGKKNGGKGIAVSFGVLIGLYPFLTNLWLLIFWYLLFSVVIRINPHSYRTLITYICWTVSALICKVAPALCIGNMLISFVIVDKHSADLKNRKERQICFGIRRANR</sequence>
<dbReference type="AlphaFoldDB" id="A0A6N2UDD8"/>
<dbReference type="InterPro" id="IPR003811">
    <property type="entry name" value="G3P_acylTferase_PlsY"/>
</dbReference>
<evidence type="ECO:0000256" key="7">
    <source>
        <dbReference type="ARBA" id="ARBA00023136"/>
    </source>
</evidence>
<dbReference type="EC" id="2.3.1.-" evidence="11"/>
<keyword evidence="8" id="KW-0594">Phospholipid biosynthesis</keyword>
<dbReference type="Pfam" id="PF02660">
    <property type="entry name" value="G3P_acyltransf"/>
    <property type="match status" value="1"/>
</dbReference>
<keyword evidence="1" id="KW-1003">Cell membrane</keyword>